<dbReference type="GO" id="GO:0007548">
    <property type="term" value="P:sex differentiation"/>
    <property type="evidence" value="ECO:0007669"/>
    <property type="project" value="TreeGrafter"/>
</dbReference>
<dbReference type="PANTHER" id="PTHR12322:SF116">
    <property type="entry name" value="DOUBLESEX-MAB RELATED 99B"/>
    <property type="match status" value="1"/>
</dbReference>
<keyword evidence="2 5" id="KW-0862">Zinc</keyword>
<dbReference type="GO" id="GO:0046872">
    <property type="term" value="F:metal ion binding"/>
    <property type="evidence" value="ECO:0007669"/>
    <property type="project" value="UniProtKB-KW"/>
</dbReference>
<protein>
    <submittedName>
        <fullName evidence="8 9">DM domain-containing protein</fullName>
    </submittedName>
</protein>
<dbReference type="InterPro" id="IPR026607">
    <property type="entry name" value="DMRT"/>
</dbReference>
<keyword evidence="1 5" id="KW-0479">Metal-binding</keyword>
<reference evidence="8" key="1">
    <citation type="submission" date="2015-08" db="UniProtKB">
        <authorList>
            <consortium name="WormBaseParasite"/>
        </authorList>
    </citation>
    <scope>IDENTIFICATION</scope>
</reference>
<dbReference type="AlphaFoldDB" id="A0A0K0E624"/>
<dbReference type="PROSITE" id="PS40000">
    <property type="entry name" value="DM_1"/>
    <property type="match status" value="2"/>
</dbReference>
<evidence type="ECO:0000256" key="3">
    <source>
        <dbReference type="ARBA" id="ARBA00023125"/>
    </source>
</evidence>
<dbReference type="GO" id="GO:0005634">
    <property type="term" value="C:nucleus"/>
    <property type="evidence" value="ECO:0007669"/>
    <property type="project" value="UniProtKB-SubCell"/>
</dbReference>
<keyword evidence="7" id="KW-1185">Reference proteome</keyword>
<evidence type="ECO:0000256" key="1">
    <source>
        <dbReference type="ARBA" id="ARBA00022723"/>
    </source>
</evidence>
<keyword evidence="3 5" id="KW-0238">DNA-binding</keyword>
<feature type="domain" description="DM" evidence="6">
    <location>
        <begin position="131"/>
        <end position="179"/>
    </location>
</feature>
<evidence type="ECO:0000313" key="8">
    <source>
        <dbReference type="WBParaSite" id="SSTP_0000495500.1"/>
    </source>
</evidence>
<dbReference type="Proteomes" id="UP000035681">
    <property type="component" value="Unplaced"/>
</dbReference>
<keyword evidence="4 5" id="KW-0539">Nucleus</keyword>
<dbReference type="Gene3D" id="4.10.1040.10">
    <property type="entry name" value="DM DNA-binding domain"/>
    <property type="match status" value="2"/>
</dbReference>
<accession>A0A0K0E624</accession>
<dbReference type="GO" id="GO:0000978">
    <property type="term" value="F:RNA polymerase II cis-regulatory region sequence-specific DNA binding"/>
    <property type="evidence" value="ECO:0007669"/>
    <property type="project" value="TreeGrafter"/>
</dbReference>
<dbReference type="Pfam" id="PF00751">
    <property type="entry name" value="DM"/>
    <property type="match status" value="2"/>
</dbReference>
<dbReference type="SUPFAM" id="SSF82927">
    <property type="entry name" value="Cysteine-rich DNA binding domain, (DM domain)"/>
    <property type="match status" value="2"/>
</dbReference>
<feature type="DNA-binding region" description="DM" evidence="5">
    <location>
        <begin position="131"/>
        <end position="179"/>
    </location>
</feature>
<proteinExistence type="predicted"/>
<comment type="subcellular location">
    <subcellularLocation>
        <location evidence="5">Nucleus</location>
    </subcellularLocation>
</comment>
<evidence type="ECO:0000256" key="4">
    <source>
        <dbReference type="ARBA" id="ARBA00023242"/>
    </source>
</evidence>
<evidence type="ECO:0000313" key="7">
    <source>
        <dbReference type="Proteomes" id="UP000035681"/>
    </source>
</evidence>
<dbReference type="PROSITE" id="PS50809">
    <property type="entry name" value="DM_2"/>
    <property type="match status" value="2"/>
</dbReference>
<feature type="domain" description="DM" evidence="6">
    <location>
        <begin position="62"/>
        <end position="112"/>
    </location>
</feature>
<dbReference type="GO" id="GO:0000981">
    <property type="term" value="F:DNA-binding transcription factor activity, RNA polymerase II-specific"/>
    <property type="evidence" value="ECO:0007669"/>
    <property type="project" value="TreeGrafter"/>
</dbReference>
<evidence type="ECO:0000313" key="9">
    <source>
        <dbReference type="WBParaSite" id="TCONS_00012621.p1"/>
    </source>
</evidence>
<dbReference type="SMART" id="SM00301">
    <property type="entry name" value="DM"/>
    <property type="match status" value="2"/>
</dbReference>
<evidence type="ECO:0000259" key="6">
    <source>
        <dbReference type="PROSITE" id="PS50809"/>
    </source>
</evidence>
<dbReference type="WBParaSite" id="SSTP_0000495500.1">
    <property type="protein sequence ID" value="SSTP_0000495500.1"/>
    <property type="gene ID" value="SSTP_0000495500"/>
</dbReference>
<sequence length="433" mass="49865">MNHSTNDISLNESSLTMSSTILTNPSDSLNISSSNSQNIVKVTKNQKKKQVTNCNIKRLYYCQRCINHNQRVLRKGHKNFCSYADCECPKCSMVSKRRYLNSKLHKKLTDKHLLTNESSKKNLPKERVPTCALCAVHGCKRLLRGHRKIDCPYYGCRCELCVIIVNRRDLMAKQIKLRRLQSNPKKFEKEMRKLICLNDFDDDSFKMKDFSFATLPKYVEYQSNLKEQAQKKDIKNTINQNMENNCNQVEGHTSSISNNVTNLNTISPCHKSIDDNLINSNNHFIPSSNINTRSDIIKDLEKALQIQLKSNNSTMNNPLYNFQHNSLISLNLMDNINNVIGNNVTNHTSSSQIPPNTINFLSLINKFPQQPINPMFGNMTQIFPQPGNIHNQNFQSNFNSINYQNNIFSNNNQMDVANILMQQNFIPFNLWDS</sequence>
<dbReference type="STRING" id="6248.A0A0K0E624"/>
<evidence type="ECO:0000256" key="2">
    <source>
        <dbReference type="ARBA" id="ARBA00022833"/>
    </source>
</evidence>
<dbReference type="WBParaSite" id="TCONS_00012621.p1">
    <property type="protein sequence ID" value="TCONS_00012621.p1"/>
    <property type="gene ID" value="XLOC_008284"/>
</dbReference>
<organism evidence="8">
    <name type="scientific">Strongyloides stercoralis</name>
    <name type="common">Threadworm</name>
    <dbReference type="NCBI Taxonomy" id="6248"/>
    <lineage>
        <taxon>Eukaryota</taxon>
        <taxon>Metazoa</taxon>
        <taxon>Ecdysozoa</taxon>
        <taxon>Nematoda</taxon>
        <taxon>Chromadorea</taxon>
        <taxon>Rhabditida</taxon>
        <taxon>Tylenchina</taxon>
        <taxon>Panagrolaimomorpha</taxon>
        <taxon>Strongyloidoidea</taxon>
        <taxon>Strongyloididae</taxon>
        <taxon>Strongyloides</taxon>
    </lineage>
</organism>
<evidence type="ECO:0000256" key="5">
    <source>
        <dbReference type="PROSITE-ProRule" id="PRU00070"/>
    </source>
</evidence>
<dbReference type="PANTHER" id="PTHR12322">
    <property type="entry name" value="DOUBLESEX AND MAB-3 RELATED TRANSCRIPTION FACTOR DMRT"/>
    <property type="match status" value="1"/>
</dbReference>
<feature type="DNA-binding region" description="DM" evidence="5">
    <location>
        <begin position="62"/>
        <end position="112"/>
    </location>
</feature>
<name>A0A0K0E624_STRER</name>
<dbReference type="InterPro" id="IPR001275">
    <property type="entry name" value="DM_DNA-bd"/>
</dbReference>
<dbReference type="InterPro" id="IPR036407">
    <property type="entry name" value="DM_DNA-bd_sf"/>
</dbReference>